<reference evidence="1 2" key="1">
    <citation type="submission" date="2018-06" db="EMBL/GenBank/DDBJ databases">
        <title>Genome Sequence of the Brown Rot Fungal Pathogen Monilinia fructigena.</title>
        <authorList>
            <person name="Landi L."/>
            <person name="De Miccolis Angelini R.M."/>
            <person name="Pollastro S."/>
            <person name="Abate D."/>
            <person name="Faretra F."/>
            <person name="Romanazzi G."/>
        </authorList>
    </citation>
    <scope>NUCLEOTIDE SEQUENCE [LARGE SCALE GENOMIC DNA]</scope>
    <source>
        <strain evidence="1 2">Mfrg269</strain>
    </source>
</reference>
<evidence type="ECO:0000313" key="2">
    <source>
        <dbReference type="Proteomes" id="UP000249056"/>
    </source>
</evidence>
<protein>
    <submittedName>
        <fullName evidence="1">Uncharacterized protein</fullName>
    </submittedName>
</protein>
<gene>
    <name evidence="1" type="ORF">DID88_001575</name>
</gene>
<dbReference type="OrthoDB" id="73875at2759"/>
<comment type="caution">
    <text evidence="1">The sequence shown here is derived from an EMBL/GenBank/DDBJ whole genome shotgun (WGS) entry which is preliminary data.</text>
</comment>
<dbReference type="EMBL" id="QKRW01000012">
    <property type="protein sequence ID" value="RAL64985.1"/>
    <property type="molecule type" value="Genomic_DNA"/>
</dbReference>
<organism evidence="1 2">
    <name type="scientific">Monilinia fructigena</name>
    <dbReference type="NCBI Taxonomy" id="38457"/>
    <lineage>
        <taxon>Eukaryota</taxon>
        <taxon>Fungi</taxon>
        <taxon>Dikarya</taxon>
        <taxon>Ascomycota</taxon>
        <taxon>Pezizomycotina</taxon>
        <taxon>Leotiomycetes</taxon>
        <taxon>Helotiales</taxon>
        <taxon>Sclerotiniaceae</taxon>
        <taxon>Monilinia</taxon>
    </lineage>
</organism>
<dbReference type="AlphaFoldDB" id="A0A395IXI8"/>
<dbReference type="Proteomes" id="UP000249056">
    <property type="component" value="Unassembled WGS sequence"/>
</dbReference>
<accession>A0A395IXI8</accession>
<evidence type="ECO:0000313" key="1">
    <source>
        <dbReference type="EMBL" id="RAL64985.1"/>
    </source>
</evidence>
<proteinExistence type="predicted"/>
<keyword evidence="2" id="KW-1185">Reference proteome</keyword>
<sequence length="171" mass="19749">MPPGCGTSKYAVAKSMKVAKDQILPRDFVGLSRLPVIHDLIFDYKFNRVPRDLRKTHLRIDYSNEPGYWDEVVAAAVAGGSKQKHKRSTADTGHSHKRWLEEEFRDDAHFGCLSMHEFNKRWFGESALKWLKMMTKGENKKTSKYNIDDVYLAKIVEERWDCPGHDGHLLA</sequence>
<name>A0A395IXI8_9HELO</name>